<dbReference type="VEuPathDB" id="FungiDB:PC110_g22995"/>
<feature type="region of interest" description="Disordered" evidence="1">
    <location>
        <begin position="36"/>
        <end position="103"/>
    </location>
</feature>
<protein>
    <submittedName>
        <fullName evidence="2">Uncharacterized protein</fullName>
    </submittedName>
</protein>
<feature type="region of interest" description="Disordered" evidence="1">
    <location>
        <begin position="1"/>
        <end position="22"/>
    </location>
</feature>
<accession>A0A8T1CEH7</accession>
<feature type="compositionally biased region" description="Basic residues" evidence="1">
    <location>
        <begin position="62"/>
        <end position="72"/>
    </location>
</feature>
<gene>
    <name evidence="2" type="ORF">PC117_g15814</name>
</gene>
<evidence type="ECO:0000313" key="2">
    <source>
        <dbReference type="EMBL" id="KAG2923044.1"/>
    </source>
</evidence>
<proteinExistence type="predicted"/>
<dbReference type="Proteomes" id="UP000736787">
    <property type="component" value="Unassembled WGS sequence"/>
</dbReference>
<evidence type="ECO:0000256" key="1">
    <source>
        <dbReference type="SAM" id="MobiDB-lite"/>
    </source>
</evidence>
<sequence length="381" mass="41491">MVATAGKVPPGRTPKSTRNSKIHQELLATLSQRHLRKLRRNNELPAATTAEAKGTNNTAATRPKKRASKHQVKLTTPDMEVLESKRSVEPPNSREASAEPKDRVFSVETARGEVLATEATVDTAMATADMVTTERPKATEAAADTTMETVESTMATEATVDTTVESDPAADTTMKTDWGHGANACASPSASTTKSSYQCWKEKADIDVKTAKESPRTSSGRRCSQCQRVDSDANMMTEGADRCTALNSEEDSDGCDEPEHDDDSDGSADWVCEWDIGDLSDEKLEEAPEEIPNSIWPSAAKDAKMLTAMRHSDPSKFGPDPTYAGLYDGPYGPSDSVLDVADDPLVLLFYFMPPQLWRQIAIESNTYHTQSITKRARAIRA</sequence>
<dbReference type="AlphaFoldDB" id="A0A8T1CEH7"/>
<dbReference type="EMBL" id="RCMK01000541">
    <property type="protein sequence ID" value="KAG2923044.1"/>
    <property type="molecule type" value="Genomic_DNA"/>
</dbReference>
<reference evidence="2" key="1">
    <citation type="submission" date="2018-10" db="EMBL/GenBank/DDBJ databases">
        <title>Effector identification in a new, highly contiguous assembly of the strawberry crown rot pathogen Phytophthora cactorum.</title>
        <authorList>
            <person name="Armitage A.D."/>
            <person name="Nellist C.F."/>
            <person name="Bates H."/>
            <person name="Vickerstaff R.J."/>
            <person name="Harrison R.J."/>
        </authorList>
    </citation>
    <scope>NUCLEOTIDE SEQUENCE</scope>
    <source>
        <strain evidence="2">4040</strain>
    </source>
</reference>
<comment type="caution">
    <text evidence="2">The sequence shown here is derived from an EMBL/GenBank/DDBJ whole genome shotgun (WGS) entry which is preliminary data.</text>
</comment>
<evidence type="ECO:0000313" key="3">
    <source>
        <dbReference type="Proteomes" id="UP000736787"/>
    </source>
</evidence>
<name>A0A8T1CEH7_9STRA</name>
<organism evidence="2 3">
    <name type="scientific">Phytophthora cactorum</name>
    <dbReference type="NCBI Taxonomy" id="29920"/>
    <lineage>
        <taxon>Eukaryota</taxon>
        <taxon>Sar</taxon>
        <taxon>Stramenopiles</taxon>
        <taxon>Oomycota</taxon>
        <taxon>Peronosporomycetes</taxon>
        <taxon>Peronosporales</taxon>
        <taxon>Peronosporaceae</taxon>
        <taxon>Phytophthora</taxon>
    </lineage>
</organism>
<feature type="region of interest" description="Disordered" evidence="1">
    <location>
        <begin position="246"/>
        <end position="267"/>
    </location>
</feature>
<feature type="compositionally biased region" description="Acidic residues" evidence="1">
    <location>
        <begin position="248"/>
        <end position="266"/>
    </location>
</feature>